<proteinExistence type="predicted"/>
<comment type="caution">
    <text evidence="1">The sequence shown here is derived from an EMBL/GenBank/DDBJ whole genome shotgun (WGS) entry which is preliminary data.</text>
</comment>
<reference evidence="1 2" key="1">
    <citation type="submission" date="2020-08" db="EMBL/GenBank/DDBJ databases">
        <title>novel species in genus Nocardioides.</title>
        <authorList>
            <person name="Zhang G."/>
        </authorList>
    </citation>
    <scope>NUCLEOTIDE SEQUENCE [LARGE SCALE GENOMIC DNA]</scope>
    <source>
        <strain evidence="1 2">SC8A-24</strain>
    </source>
</reference>
<dbReference type="EMBL" id="JACMYC010000025">
    <property type="protein sequence ID" value="MBC2962514.1"/>
    <property type="molecule type" value="Genomic_DNA"/>
</dbReference>
<keyword evidence="2" id="KW-1185">Reference proteome</keyword>
<dbReference type="Proteomes" id="UP000604001">
    <property type="component" value="Unassembled WGS sequence"/>
</dbReference>
<evidence type="ECO:0000313" key="1">
    <source>
        <dbReference type="EMBL" id="MBC2962514.1"/>
    </source>
</evidence>
<evidence type="ECO:0000313" key="2">
    <source>
        <dbReference type="Proteomes" id="UP000604001"/>
    </source>
</evidence>
<dbReference type="RefSeq" id="WP_186347687.1">
    <property type="nucleotide sequence ID" value="NZ_BMMR01000008.1"/>
</dbReference>
<protein>
    <submittedName>
        <fullName evidence="1">CHRD domain-containing protein</fullName>
    </submittedName>
</protein>
<sequence>MAGATLLSGVVAAGLGTAGMVSSASGAPTGVDGTQVVADLNPLNNSGVTGKAKVVVDGRKLHVKLNAHRLEPGLPHAQHIHFGKQALNECPNVEMDANGDFRLTTAEGQPAYGPVRVSLTERGDTSADSTLAVNRFPTAPDGHIHYERHTRTKQFVANGIKRGNAVVVIHGVDYNNNGEYDFRSAGRSELDPALPAEATDPATCGVLRLK</sequence>
<accession>A0ABR6UEX8</accession>
<organism evidence="1 2">
    <name type="scientific">Nocardioides deserti</name>
    <dbReference type="NCBI Taxonomy" id="1588644"/>
    <lineage>
        <taxon>Bacteria</taxon>
        <taxon>Bacillati</taxon>
        <taxon>Actinomycetota</taxon>
        <taxon>Actinomycetes</taxon>
        <taxon>Propionibacteriales</taxon>
        <taxon>Nocardioidaceae</taxon>
        <taxon>Nocardioides</taxon>
    </lineage>
</organism>
<name>A0ABR6UEX8_9ACTN</name>
<gene>
    <name evidence="1" type="ORF">H7344_19680</name>
</gene>